<comment type="subcellular location">
    <subcellularLocation>
        <location evidence="1">Membrane</location>
        <topology evidence="1">Multi-pass membrane protein</topology>
    </subcellularLocation>
</comment>
<dbReference type="Gene3D" id="1.20.1560.10">
    <property type="entry name" value="ABC transporter type 1, transmembrane domain"/>
    <property type="match status" value="2"/>
</dbReference>
<dbReference type="InterPro" id="IPR003439">
    <property type="entry name" value="ABC_transporter-like_ATP-bd"/>
</dbReference>
<feature type="transmembrane region" description="Helical" evidence="8">
    <location>
        <begin position="49"/>
        <end position="70"/>
    </location>
</feature>
<gene>
    <name evidence="11" type="ORF">QBC33DRAFT_610568</name>
</gene>
<dbReference type="SMART" id="SM00382">
    <property type="entry name" value="AAA"/>
    <property type="match status" value="2"/>
</dbReference>
<feature type="transmembrane region" description="Helical" evidence="8">
    <location>
        <begin position="938"/>
        <end position="959"/>
    </location>
</feature>
<feature type="transmembrane region" description="Helical" evidence="8">
    <location>
        <begin position="510"/>
        <end position="531"/>
    </location>
</feature>
<dbReference type="GO" id="GO:0140359">
    <property type="term" value="F:ABC-type transporter activity"/>
    <property type="evidence" value="ECO:0007669"/>
    <property type="project" value="InterPro"/>
</dbReference>
<organism evidence="11 12">
    <name type="scientific">Phialemonium atrogriseum</name>
    <dbReference type="NCBI Taxonomy" id="1093897"/>
    <lineage>
        <taxon>Eukaryota</taxon>
        <taxon>Fungi</taxon>
        <taxon>Dikarya</taxon>
        <taxon>Ascomycota</taxon>
        <taxon>Pezizomycotina</taxon>
        <taxon>Sordariomycetes</taxon>
        <taxon>Sordariomycetidae</taxon>
        <taxon>Cephalothecales</taxon>
        <taxon>Cephalothecaceae</taxon>
        <taxon>Phialemonium</taxon>
    </lineage>
</organism>
<feature type="transmembrane region" description="Helical" evidence="8">
    <location>
        <begin position="897"/>
        <end position="918"/>
    </location>
</feature>
<dbReference type="InterPro" id="IPR011527">
    <property type="entry name" value="ABC1_TM_dom"/>
</dbReference>
<evidence type="ECO:0000256" key="4">
    <source>
        <dbReference type="ARBA" id="ARBA00022741"/>
    </source>
</evidence>
<dbReference type="CDD" id="cd03250">
    <property type="entry name" value="ABCC_MRP_domain1"/>
    <property type="match status" value="1"/>
</dbReference>
<comment type="caution">
    <text evidence="11">The sequence shown here is derived from an EMBL/GenBank/DDBJ whole genome shotgun (WGS) entry which is preliminary data.</text>
</comment>
<evidence type="ECO:0000259" key="10">
    <source>
        <dbReference type="PROSITE" id="PS50929"/>
    </source>
</evidence>
<keyword evidence="2" id="KW-0813">Transport</keyword>
<dbReference type="GO" id="GO:0016020">
    <property type="term" value="C:membrane"/>
    <property type="evidence" value="ECO:0007669"/>
    <property type="project" value="UniProtKB-SubCell"/>
</dbReference>
<reference evidence="11" key="1">
    <citation type="submission" date="2023-06" db="EMBL/GenBank/DDBJ databases">
        <title>Genome-scale phylogeny and comparative genomics of the fungal order Sordariales.</title>
        <authorList>
            <consortium name="Lawrence Berkeley National Laboratory"/>
            <person name="Hensen N."/>
            <person name="Bonometti L."/>
            <person name="Westerberg I."/>
            <person name="Brannstrom I.O."/>
            <person name="Guillou S."/>
            <person name="Cros-Aarteil S."/>
            <person name="Calhoun S."/>
            <person name="Haridas S."/>
            <person name="Kuo A."/>
            <person name="Mondo S."/>
            <person name="Pangilinan J."/>
            <person name="Riley R."/>
            <person name="Labutti K."/>
            <person name="Andreopoulos B."/>
            <person name="Lipzen A."/>
            <person name="Chen C."/>
            <person name="Yanf M."/>
            <person name="Daum C."/>
            <person name="Ng V."/>
            <person name="Clum A."/>
            <person name="Steindorff A."/>
            <person name="Ohm R."/>
            <person name="Martin F."/>
            <person name="Silar P."/>
            <person name="Natvig D."/>
            <person name="Lalanne C."/>
            <person name="Gautier V."/>
            <person name="Ament-Velasquez S.L."/>
            <person name="Kruys A."/>
            <person name="Hutchinson M.I."/>
            <person name="Powell A.J."/>
            <person name="Barry K."/>
            <person name="Miller A.N."/>
            <person name="Grigoriev I.V."/>
            <person name="Debuchy R."/>
            <person name="Gladieux P."/>
            <person name="Thoren M.H."/>
            <person name="Johannesson H."/>
        </authorList>
    </citation>
    <scope>NUCLEOTIDE SEQUENCE</scope>
    <source>
        <strain evidence="11">8032-3</strain>
    </source>
</reference>
<keyword evidence="4" id="KW-0547">Nucleotide-binding</keyword>
<dbReference type="RefSeq" id="XP_060284212.1">
    <property type="nucleotide sequence ID" value="XM_060432418.1"/>
</dbReference>
<feature type="transmembrane region" description="Helical" evidence="8">
    <location>
        <begin position="12"/>
        <end position="29"/>
    </location>
</feature>
<feature type="transmembrane region" description="Helical" evidence="8">
    <location>
        <begin position="479"/>
        <end position="498"/>
    </location>
</feature>
<dbReference type="InterPro" id="IPR050173">
    <property type="entry name" value="ABC_transporter_C-like"/>
</dbReference>
<dbReference type="InterPro" id="IPR027417">
    <property type="entry name" value="P-loop_NTPase"/>
</dbReference>
<evidence type="ECO:0000313" key="12">
    <source>
        <dbReference type="Proteomes" id="UP001244011"/>
    </source>
</evidence>
<feature type="transmembrane region" description="Helical" evidence="8">
    <location>
        <begin position="377"/>
        <end position="401"/>
    </location>
</feature>
<dbReference type="Pfam" id="PF00005">
    <property type="entry name" value="ABC_tran"/>
    <property type="match status" value="2"/>
</dbReference>
<dbReference type="CDD" id="cd18579">
    <property type="entry name" value="ABC_6TM_ABCC_D1"/>
    <property type="match status" value="1"/>
</dbReference>
<feature type="domain" description="ABC transporter" evidence="9">
    <location>
        <begin position="1179"/>
        <end position="1437"/>
    </location>
</feature>
<evidence type="ECO:0000313" key="11">
    <source>
        <dbReference type="EMBL" id="KAK1767999.1"/>
    </source>
</evidence>
<feature type="transmembrane region" description="Helical" evidence="8">
    <location>
        <begin position="293"/>
        <end position="315"/>
    </location>
</feature>
<evidence type="ECO:0000256" key="5">
    <source>
        <dbReference type="ARBA" id="ARBA00022840"/>
    </source>
</evidence>
<dbReference type="InterPro" id="IPR003593">
    <property type="entry name" value="AAA+_ATPase"/>
</dbReference>
<dbReference type="PROSITE" id="PS00211">
    <property type="entry name" value="ABC_TRANSPORTER_1"/>
    <property type="match status" value="2"/>
</dbReference>
<evidence type="ECO:0000256" key="1">
    <source>
        <dbReference type="ARBA" id="ARBA00004141"/>
    </source>
</evidence>
<dbReference type="InterPro" id="IPR017871">
    <property type="entry name" value="ABC_transporter-like_CS"/>
</dbReference>
<evidence type="ECO:0000256" key="2">
    <source>
        <dbReference type="ARBA" id="ARBA00022448"/>
    </source>
</evidence>
<dbReference type="GeneID" id="85315605"/>
<keyword evidence="3 8" id="KW-0812">Transmembrane</keyword>
<feature type="transmembrane region" description="Helical" evidence="8">
    <location>
        <begin position="854"/>
        <end position="877"/>
    </location>
</feature>
<evidence type="ECO:0000256" key="6">
    <source>
        <dbReference type="ARBA" id="ARBA00022989"/>
    </source>
</evidence>
<dbReference type="FunFam" id="1.20.1560.10:FF:000329">
    <property type="entry name" value="p-loop containing nucleoside triphosphate hydrolase protein"/>
    <property type="match status" value="1"/>
</dbReference>
<dbReference type="SUPFAM" id="SSF52540">
    <property type="entry name" value="P-loop containing nucleoside triphosphate hydrolases"/>
    <property type="match status" value="2"/>
</dbReference>
<evidence type="ECO:0000256" key="8">
    <source>
        <dbReference type="SAM" id="Phobius"/>
    </source>
</evidence>
<sequence length="1440" mass="157828">MQTANAKNYDVVHVVSAICAAIFLLYLPVRLRELRTSSIKNVEGWRGLLKAAIGTLLSITLLAYLVTLMTASPSVLQLEMTLVASLAVSLVAALALTLLLWLEQKRTLKPSDLATLYLVASTLCDVVLLTIPCEATIHAGTSHPVLARFLLHLTLLIFECFGTQPTSTVLDPAQPPEELNGVLGRVFFNWMNPILLHGYKNTLVIQDLPPLSRDVKPKIIRTTVLQAWDQRVKPETKRTLPRALLECIKQPLIAPVMPRLFLIVFRYSQPLLIKRSIKYVTTASTGTSSTYGYWLIVSAVAIYIGLAVSTAIYWYRLNTLKLVTRSALVGLIHDKTMNSYNITYDNGEAVALMSTDADGLDGIAEMFHETWAQVLEVMVGLALLAGEVGWIWPLPLLLIFLCSRVSRYVAKHLQSRQKAWNRATQSRVAATTSTLGSMKAVKMLGFQHHLATRIQEVRKEELSAASEVRWMMVYYNASANALGIFSPAITLALFAVIAAARGRNFETETAFTTIAILGMVTHPANMVMTIVPRAVAAFSGFDRIQSYLLRPHLHDHRGSLQGATTSSSLSGGPASGQLAKPGPVILIQDLMVGGEQPILEGVSLELAPGSLAIISGPVGSGKSTLLRAMLGEITPTRGHVKLSTKRIAYCAQTPWLPDGSIREVIHGPTDQVDSRWYREVVDACCLAHDLNSLPDGDETQVGSRGLNLSGGQRQRVALARALFSRCTIVLLDDSFSALDGETEAKVCDNLFGPTGLFRKLKSTVVLVSNSTNYFPTADHIVILGNHGVRDQGSWEDIKVKAATIAKFVSDSHHGSKKDTTLSPGLDKLHAQVRGRDEAEVDLSRKTGDLALYEYYFRFVGWINLLLVFGCTASYSLFITIPQYWLRLWTESSGNDAVFWYICGFLLLSLISWTSTNGIMWSTVIRLAPQSGMRLHQHLLNIVASAPLSFFSTTDIGSILNRFSQDMQLIDKQLPSALANMGTQIFKLFMQAILLFTAQKWLALSLPACIALVYVIQKVYLRTSRQLRFLELESRAAVFSSFLESVDGLETMRSFGWRREVVEENITRLEDSQRPEFLLLSLQRWLNIVLDLIAAAIATGVIAIAVALRDYISGGQVGLALNIMLVANTTLLRLVESWTTLEVSLGAVSRLRVLEKNTQSEISADEDLEPPSSWPSRGQIEFKSFTASYRTNSTALRDVSLRINAGQKIILCGRTGSGKTSLLLALLRMLEPHSGTIEVDGVDLGRVPRDLLRRRCFVTVAQDALLLPNETLRFNLDPDSSASDDAVVGALVATGLWPHFARGGAAGQGWAGAETVGGNPILYGEVSSFRELSVGQCQLFALCRAMVRAGVLRDAGALPVVLLDEVTSALDPATESTIHRVIDQEFTGMGHTVIIVAHKLSVLSEHARPGRDVVVWMRDGQLQEIVTDLVATTLENLGGNN</sequence>
<dbReference type="Gene3D" id="3.40.50.300">
    <property type="entry name" value="P-loop containing nucleotide triphosphate hydrolases"/>
    <property type="match status" value="2"/>
</dbReference>
<evidence type="ECO:0000256" key="3">
    <source>
        <dbReference type="ARBA" id="ARBA00022692"/>
    </source>
</evidence>
<keyword evidence="11" id="KW-0378">Hydrolase</keyword>
<feature type="transmembrane region" description="Helical" evidence="8">
    <location>
        <begin position="82"/>
        <end position="102"/>
    </location>
</feature>
<accession>A0AAJ0FML9</accession>
<feature type="transmembrane region" description="Helical" evidence="8">
    <location>
        <begin position="987"/>
        <end position="1015"/>
    </location>
</feature>
<keyword evidence="7 8" id="KW-0472">Membrane</keyword>
<dbReference type="InterPro" id="IPR044746">
    <property type="entry name" value="ABCC_6TM_D1"/>
</dbReference>
<keyword evidence="12" id="KW-1185">Reference proteome</keyword>
<dbReference type="PANTHER" id="PTHR24223">
    <property type="entry name" value="ATP-BINDING CASSETTE SUB-FAMILY C"/>
    <property type="match status" value="1"/>
</dbReference>
<evidence type="ECO:0000259" key="9">
    <source>
        <dbReference type="PROSITE" id="PS50893"/>
    </source>
</evidence>
<dbReference type="PROSITE" id="PS50929">
    <property type="entry name" value="ABC_TM1F"/>
    <property type="match status" value="2"/>
</dbReference>
<dbReference type="InterPro" id="IPR044726">
    <property type="entry name" value="ABCC_6TM_D2"/>
</dbReference>
<name>A0AAJ0FML9_9PEZI</name>
<dbReference type="CDD" id="cd18580">
    <property type="entry name" value="ABC_6TM_ABCC_D2"/>
    <property type="match status" value="1"/>
</dbReference>
<dbReference type="Proteomes" id="UP001244011">
    <property type="component" value="Unassembled WGS sequence"/>
</dbReference>
<dbReference type="PANTHER" id="PTHR24223:SF345">
    <property type="entry name" value="ABC MULTIDRUG TRANSPORTER (EUROFUNG)"/>
    <property type="match status" value="1"/>
</dbReference>
<evidence type="ECO:0000256" key="7">
    <source>
        <dbReference type="ARBA" id="ARBA00023136"/>
    </source>
</evidence>
<dbReference type="EMBL" id="MU839006">
    <property type="protein sequence ID" value="KAK1767999.1"/>
    <property type="molecule type" value="Genomic_DNA"/>
</dbReference>
<keyword evidence="6 8" id="KW-1133">Transmembrane helix</keyword>
<dbReference type="InterPro" id="IPR036640">
    <property type="entry name" value="ABC1_TM_sf"/>
</dbReference>
<dbReference type="SUPFAM" id="SSF90123">
    <property type="entry name" value="ABC transporter transmembrane region"/>
    <property type="match status" value="2"/>
</dbReference>
<proteinExistence type="predicted"/>
<feature type="domain" description="ABC transmembrane type-1" evidence="10">
    <location>
        <begin position="861"/>
        <end position="1141"/>
    </location>
</feature>
<feature type="domain" description="ABC transporter" evidence="9">
    <location>
        <begin position="584"/>
        <end position="810"/>
    </location>
</feature>
<feature type="domain" description="ABC transmembrane type-1" evidence="10">
    <location>
        <begin position="260"/>
        <end position="536"/>
    </location>
</feature>
<dbReference type="GO" id="GO:0016887">
    <property type="term" value="F:ATP hydrolysis activity"/>
    <property type="evidence" value="ECO:0007669"/>
    <property type="project" value="InterPro"/>
</dbReference>
<feature type="transmembrane region" description="Helical" evidence="8">
    <location>
        <begin position="1087"/>
        <end position="1107"/>
    </location>
</feature>
<keyword evidence="5" id="KW-0067">ATP-binding</keyword>
<dbReference type="Pfam" id="PF00664">
    <property type="entry name" value="ABC_membrane"/>
    <property type="match status" value="2"/>
</dbReference>
<protein>
    <submittedName>
        <fullName evidence="11">P-loop containing nucleoside triphosphate hydrolase protein</fullName>
    </submittedName>
</protein>
<dbReference type="PROSITE" id="PS50893">
    <property type="entry name" value="ABC_TRANSPORTER_2"/>
    <property type="match status" value="2"/>
</dbReference>
<dbReference type="GO" id="GO:0005524">
    <property type="term" value="F:ATP binding"/>
    <property type="evidence" value="ECO:0007669"/>
    <property type="project" value="UniProtKB-KW"/>
</dbReference>